<keyword evidence="7 13" id="KW-0479">Metal-binding</keyword>
<dbReference type="Pfam" id="PF00067">
    <property type="entry name" value="p450"/>
    <property type="match status" value="1"/>
</dbReference>
<evidence type="ECO:0000256" key="14">
    <source>
        <dbReference type="SAM" id="SignalP"/>
    </source>
</evidence>
<dbReference type="GO" id="GO:0004497">
    <property type="term" value="F:monooxygenase activity"/>
    <property type="evidence" value="ECO:0007669"/>
    <property type="project" value="UniProtKB-KW"/>
</dbReference>
<sequence>MNNSKELFLPVAFCLILVLLLRRLMRQQNIKTSTAIGNVPAPRSSSWLKGNYQDIYNPTAWNFHEYLAKEYGSMVRLHGPFGTDNLYTFDPRAMHHVLYSDHNVFDASDGFIEASRLNFGRGLFGTPGHEHRRQRKILNPVFSVAHLREMFPTFLEITHKLGHTLKGQLQSNNTQTQEVDIISWMGRTALEIIGQAGLGYSFDSLTDESNAHPYSHIIKELVPTLMRVQFWRMNVLPRVVWIGSPSFRRFIVNMLPWNDVHHIRDMIDYMWEVSDGIYENKKRAFRMGDEVVAQQIGKGKDIISVLMRENMKASDEAKLEDHEVIAQMSSLIFAAMDTTSSAMARLLGLLANNLHVQERLRDELLEAKEKLNGEDLSFDDLNGLPYLDAICKETLRLFPPVSTVSRVARQDTALPLQKPVVGLDGTKMHEVMVPKGTTVFISVLNANRNSELWGEDSTQWNPDRWLSPLLPEVAKARIPGIYSHLMTFIGGGRSCIGFKFAEMEMKVVVSVLVDRFKFSPSNKEPRIFWQMNNTSAPIVNGEDHPQLPVNISIR</sequence>
<evidence type="ECO:0000256" key="12">
    <source>
        <dbReference type="ARBA" id="ARBA00023136"/>
    </source>
</evidence>
<keyword evidence="12" id="KW-0472">Membrane</keyword>
<comment type="caution">
    <text evidence="15">The sequence shown here is derived from an EMBL/GenBank/DDBJ whole genome shotgun (WGS) entry which is preliminary data.</text>
</comment>
<comment type="cofactor">
    <cofactor evidence="1 13">
        <name>heme</name>
        <dbReference type="ChEBI" id="CHEBI:30413"/>
    </cofactor>
</comment>
<evidence type="ECO:0000256" key="4">
    <source>
        <dbReference type="ARBA" id="ARBA00010617"/>
    </source>
</evidence>
<evidence type="ECO:0000256" key="11">
    <source>
        <dbReference type="ARBA" id="ARBA00023033"/>
    </source>
</evidence>
<name>A0AA38PGF2_9AGAR</name>
<evidence type="ECO:0000313" key="16">
    <source>
        <dbReference type="Proteomes" id="UP001163846"/>
    </source>
</evidence>
<keyword evidence="10 13" id="KW-0408">Iron</keyword>
<dbReference type="Proteomes" id="UP001163846">
    <property type="component" value="Unassembled WGS sequence"/>
</dbReference>
<dbReference type="AlphaFoldDB" id="A0AA38PGF2"/>
<dbReference type="GO" id="GO:0016020">
    <property type="term" value="C:membrane"/>
    <property type="evidence" value="ECO:0007669"/>
    <property type="project" value="UniProtKB-SubCell"/>
</dbReference>
<proteinExistence type="inferred from homology"/>
<dbReference type="InterPro" id="IPR001128">
    <property type="entry name" value="Cyt_P450"/>
</dbReference>
<keyword evidence="6" id="KW-0812">Transmembrane</keyword>
<dbReference type="PRINTS" id="PR00465">
    <property type="entry name" value="EP450IV"/>
</dbReference>
<feature type="chain" id="PRO_5041265622" evidence="14">
    <location>
        <begin position="28"/>
        <end position="554"/>
    </location>
</feature>
<gene>
    <name evidence="15" type="ORF">F5878DRAFT_715788</name>
</gene>
<evidence type="ECO:0000256" key="1">
    <source>
        <dbReference type="ARBA" id="ARBA00001971"/>
    </source>
</evidence>
<keyword evidence="11" id="KW-0503">Monooxygenase</keyword>
<dbReference type="EMBL" id="MU806015">
    <property type="protein sequence ID" value="KAJ3842155.1"/>
    <property type="molecule type" value="Genomic_DNA"/>
</dbReference>
<evidence type="ECO:0000256" key="8">
    <source>
        <dbReference type="ARBA" id="ARBA00022989"/>
    </source>
</evidence>
<comment type="subcellular location">
    <subcellularLocation>
        <location evidence="2">Membrane</location>
    </subcellularLocation>
</comment>
<keyword evidence="5 13" id="KW-0349">Heme</keyword>
<evidence type="ECO:0000256" key="7">
    <source>
        <dbReference type="ARBA" id="ARBA00022723"/>
    </source>
</evidence>
<keyword evidence="14" id="KW-0732">Signal</keyword>
<evidence type="ECO:0000256" key="3">
    <source>
        <dbReference type="ARBA" id="ARBA00004721"/>
    </source>
</evidence>
<dbReference type="PANTHER" id="PTHR24305">
    <property type="entry name" value="CYTOCHROME P450"/>
    <property type="match status" value="1"/>
</dbReference>
<dbReference type="GO" id="GO:0005506">
    <property type="term" value="F:iron ion binding"/>
    <property type="evidence" value="ECO:0007669"/>
    <property type="project" value="InterPro"/>
</dbReference>
<keyword evidence="16" id="KW-1185">Reference proteome</keyword>
<dbReference type="GO" id="GO:0020037">
    <property type="term" value="F:heme binding"/>
    <property type="evidence" value="ECO:0007669"/>
    <property type="project" value="InterPro"/>
</dbReference>
<dbReference type="InterPro" id="IPR050121">
    <property type="entry name" value="Cytochrome_P450_monoxygenase"/>
</dbReference>
<dbReference type="Gene3D" id="1.10.630.10">
    <property type="entry name" value="Cytochrome P450"/>
    <property type="match status" value="1"/>
</dbReference>
<dbReference type="CDD" id="cd11069">
    <property type="entry name" value="CYP_FUM15-like"/>
    <property type="match status" value="1"/>
</dbReference>
<accession>A0AA38PGF2</accession>
<evidence type="ECO:0000256" key="6">
    <source>
        <dbReference type="ARBA" id="ARBA00022692"/>
    </source>
</evidence>
<keyword evidence="9" id="KW-0560">Oxidoreductase</keyword>
<comment type="pathway">
    <text evidence="3">Secondary metabolite biosynthesis; terpenoid biosynthesis.</text>
</comment>
<reference evidence="15" key="1">
    <citation type="submission" date="2022-08" db="EMBL/GenBank/DDBJ databases">
        <authorList>
            <consortium name="DOE Joint Genome Institute"/>
            <person name="Min B."/>
            <person name="Riley R."/>
            <person name="Sierra-Patev S."/>
            <person name="Naranjo-Ortiz M."/>
            <person name="Looney B."/>
            <person name="Konkel Z."/>
            <person name="Slot J.C."/>
            <person name="Sakamoto Y."/>
            <person name="Steenwyk J.L."/>
            <person name="Rokas A."/>
            <person name="Carro J."/>
            <person name="Camarero S."/>
            <person name="Ferreira P."/>
            <person name="Molpeceres G."/>
            <person name="Ruiz-Duenas F.J."/>
            <person name="Serrano A."/>
            <person name="Henrissat B."/>
            <person name="Drula E."/>
            <person name="Hughes K.W."/>
            <person name="Mata J.L."/>
            <person name="Ishikawa N.K."/>
            <person name="Vargas-Isla R."/>
            <person name="Ushijima S."/>
            <person name="Smith C.A."/>
            <person name="Ahrendt S."/>
            <person name="Andreopoulos W."/>
            <person name="He G."/>
            <person name="Labutti K."/>
            <person name="Lipzen A."/>
            <person name="Ng V."/>
            <person name="Sandor L."/>
            <person name="Barry K."/>
            <person name="Martinez A.T."/>
            <person name="Xiao Y."/>
            <person name="Gibbons J.G."/>
            <person name="Terashima K."/>
            <person name="Hibbett D.S."/>
            <person name="Grigoriev I.V."/>
        </authorList>
    </citation>
    <scope>NUCLEOTIDE SEQUENCE</scope>
    <source>
        <strain evidence="15">TFB9207</strain>
    </source>
</reference>
<dbReference type="SUPFAM" id="SSF48264">
    <property type="entry name" value="Cytochrome P450"/>
    <property type="match status" value="1"/>
</dbReference>
<dbReference type="PANTHER" id="PTHR24305:SF166">
    <property type="entry name" value="CYTOCHROME P450 12A4, MITOCHONDRIAL-RELATED"/>
    <property type="match status" value="1"/>
</dbReference>
<feature type="binding site" description="axial binding residue" evidence="13">
    <location>
        <position position="495"/>
    </location>
    <ligand>
        <name>heme</name>
        <dbReference type="ChEBI" id="CHEBI:30413"/>
    </ligand>
    <ligandPart>
        <name>Fe</name>
        <dbReference type="ChEBI" id="CHEBI:18248"/>
    </ligandPart>
</feature>
<organism evidence="15 16">
    <name type="scientific">Lentinula raphanica</name>
    <dbReference type="NCBI Taxonomy" id="153919"/>
    <lineage>
        <taxon>Eukaryota</taxon>
        <taxon>Fungi</taxon>
        <taxon>Dikarya</taxon>
        <taxon>Basidiomycota</taxon>
        <taxon>Agaricomycotina</taxon>
        <taxon>Agaricomycetes</taxon>
        <taxon>Agaricomycetidae</taxon>
        <taxon>Agaricales</taxon>
        <taxon>Marasmiineae</taxon>
        <taxon>Omphalotaceae</taxon>
        <taxon>Lentinula</taxon>
    </lineage>
</organism>
<comment type="similarity">
    <text evidence="4">Belongs to the cytochrome P450 family.</text>
</comment>
<evidence type="ECO:0000256" key="5">
    <source>
        <dbReference type="ARBA" id="ARBA00022617"/>
    </source>
</evidence>
<dbReference type="InterPro" id="IPR002403">
    <property type="entry name" value="Cyt_P450_E_grp-IV"/>
</dbReference>
<feature type="signal peptide" evidence="14">
    <location>
        <begin position="1"/>
        <end position="27"/>
    </location>
</feature>
<evidence type="ECO:0000256" key="9">
    <source>
        <dbReference type="ARBA" id="ARBA00023002"/>
    </source>
</evidence>
<evidence type="ECO:0000256" key="13">
    <source>
        <dbReference type="PIRSR" id="PIRSR602403-1"/>
    </source>
</evidence>
<evidence type="ECO:0000256" key="10">
    <source>
        <dbReference type="ARBA" id="ARBA00023004"/>
    </source>
</evidence>
<evidence type="ECO:0000313" key="15">
    <source>
        <dbReference type="EMBL" id="KAJ3842155.1"/>
    </source>
</evidence>
<dbReference type="InterPro" id="IPR036396">
    <property type="entry name" value="Cyt_P450_sf"/>
</dbReference>
<dbReference type="PRINTS" id="PR00385">
    <property type="entry name" value="P450"/>
</dbReference>
<protein>
    <submittedName>
        <fullName evidence="15">Cytochrome P450</fullName>
    </submittedName>
</protein>
<keyword evidence="8" id="KW-1133">Transmembrane helix</keyword>
<evidence type="ECO:0000256" key="2">
    <source>
        <dbReference type="ARBA" id="ARBA00004370"/>
    </source>
</evidence>
<dbReference type="GO" id="GO:0016705">
    <property type="term" value="F:oxidoreductase activity, acting on paired donors, with incorporation or reduction of molecular oxygen"/>
    <property type="evidence" value="ECO:0007669"/>
    <property type="project" value="InterPro"/>
</dbReference>